<feature type="transmembrane region" description="Helical" evidence="10">
    <location>
        <begin position="68"/>
        <end position="87"/>
    </location>
</feature>
<dbReference type="Gene3D" id="1.20.1540.10">
    <property type="entry name" value="Rhomboid-like"/>
    <property type="match status" value="1"/>
</dbReference>
<keyword evidence="8 10" id="KW-0472">Membrane</keyword>
<sequence>MFPRRLAELLLQPRRGFRRARPRPEEPPAEAAEPRPVPQPPRRGRSLCPAPPASAAGTASPGRLVRPFFFAVGFTGSAFGSAAIWQYESLKSRVQTYFEEARADWMDKMRPQKRGDFRKQVNSWWNSLTEGQRTVTGIIAANAFVFCLWRLPGMRRIMFTYFTSNPSSRVISTFVSYVAKMATGRFEPSLGASGAIMTVLAAVCTKVPEAKLAIILLPMFTFTAGSALKAIIAFDTAGLALGWRLFDHAAHLGGALFGMWYVTYGHELIWKNREPLVKAWHELRTKSTGKGGGLEEEAKVAIKFFTTGIQYLRDVIPLYHLQNKSHLWTFDCMVLQQPIGLVSKKHLSVAGQGEEEEEEYSRKDEDDHLHSSSWMSHHTREYRPWTGVKPSKPIKTKQGFIIPEDHFVQETSYKADFKSICQQGLVKRQLFVLQKLPPAKACPVMVIPITPHTSGSKGWVAAELLLTGTASDLPSKYPARQGQSHRCSAKN</sequence>
<evidence type="ECO:0000256" key="4">
    <source>
        <dbReference type="ARBA" id="ARBA00013039"/>
    </source>
</evidence>
<evidence type="ECO:0000256" key="8">
    <source>
        <dbReference type="ARBA" id="ARBA00023136"/>
    </source>
</evidence>
<protein>
    <recommendedName>
        <fullName evidence="4">rhomboid protease</fullName>
        <ecNumber evidence="4">3.4.21.105</ecNumber>
    </recommendedName>
</protein>
<name>A0ABQ9DM18_9PASS</name>
<dbReference type="SUPFAM" id="SSF144091">
    <property type="entry name" value="Rhomboid-like"/>
    <property type="match status" value="1"/>
</dbReference>
<feature type="compositionally biased region" description="Basic and acidic residues" evidence="9">
    <location>
        <begin position="360"/>
        <end position="370"/>
    </location>
</feature>
<evidence type="ECO:0000256" key="2">
    <source>
        <dbReference type="ARBA" id="ARBA00004141"/>
    </source>
</evidence>
<reference evidence="12" key="1">
    <citation type="submission" date="2019-10" db="EMBL/GenBank/DDBJ databases">
        <authorList>
            <person name="Soares A.E.R."/>
            <person name="Aleixo A."/>
            <person name="Schneider P."/>
            <person name="Miyaki C.Y."/>
            <person name="Schneider M.P."/>
            <person name="Mello C."/>
            <person name="Vasconcelos A.T.R."/>
        </authorList>
    </citation>
    <scope>NUCLEOTIDE SEQUENCE</scope>
    <source>
        <tissue evidence="12">Muscle</tissue>
    </source>
</reference>
<dbReference type="EMBL" id="WHWB01033078">
    <property type="protein sequence ID" value="KAJ7422196.1"/>
    <property type="molecule type" value="Genomic_DNA"/>
</dbReference>
<keyword evidence="7 10" id="KW-1133">Transmembrane helix</keyword>
<feature type="region of interest" description="Disordered" evidence="9">
    <location>
        <begin position="13"/>
        <end position="59"/>
    </location>
</feature>
<evidence type="ECO:0000313" key="13">
    <source>
        <dbReference type="Proteomes" id="UP001145742"/>
    </source>
</evidence>
<evidence type="ECO:0000313" key="12">
    <source>
        <dbReference type="EMBL" id="KAJ7422196.1"/>
    </source>
</evidence>
<comment type="subcellular location">
    <subcellularLocation>
        <location evidence="2">Membrane</location>
        <topology evidence="2">Multi-pass membrane protein</topology>
    </subcellularLocation>
</comment>
<dbReference type="PANTHER" id="PTHR43731">
    <property type="entry name" value="RHOMBOID PROTEASE"/>
    <property type="match status" value="1"/>
</dbReference>
<evidence type="ECO:0000259" key="11">
    <source>
        <dbReference type="Pfam" id="PF01694"/>
    </source>
</evidence>
<dbReference type="PANTHER" id="PTHR43731:SF14">
    <property type="entry name" value="PRESENILIN-ASSOCIATED RHOMBOID-LIKE PROTEIN, MITOCHONDRIAL"/>
    <property type="match status" value="1"/>
</dbReference>
<dbReference type="EC" id="3.4.21.105" evidence="4"/>
<keyword evidence="5 10" id="KW-0812">Transmembrane</keyword>
<dbReference type="InterPro" id="IPR022764">
    <property type="entry name" value="Peptidase_S54_rhomboid_dom"/>
</dbReference>
<proteinExistence type="inferred from homology"/>
<evidence type="ECO:0000256" key="3">
    <source>
        <dbReference type="ARBA" id="ARBA00009045"/>
    </source>
</evidence>
<evidence type="ECO:0000256" key="1">
    <source>
        <dbReference type="ARBA" id="ARBA00000156"/>
    </source>
</evidence>
<evidence type="ECO:0000256" key="5">
    <source>
        <dbReference type="ARBA" id="ARBA00022692"/>
    </source>
</evidence>
<dbReference type="InterPro" id="IPR050925">
    <property type="entry name" value="Rhomboid_protease_S54"/>
</dbReference>
<keyword evidence="13" id="KW-1185">Reference proteome</keyword>
<feature type="transmembrane region" description="Helical" evidence="10">
    <location>
        <begin position="134"/>
        <end position="151"/>
    </location>
</feature>
<comment type="similarity">
    <text evidence="3">Belongs to the peptidase S54 family.</text>
</comment>
<comment type="caution">
    <text evidence="12">The sequence shown here is derived from an EMBL/GenBank/DDBJ whole genome shotgun (WGS) entry which is preliminary data.</text>
</comment>
<feature type="domain" description="Peptidase S54 rhomboid" evidence="11">
    <location>
        <begin position="152"/>
        <end position="265"/>
    </location>
</feature>
<gene>
    <name evidence="12" type="ORF">WISP_38844</name>
</gene>
<evidence type="ECO:0000256" key="9">
    <source>
        <dbReference type="SAM" id="MobiDB-lite"/>
    </source>
</evidence>
<dbReference type="Pfam" id="PF01694">
    <property type="entry name" value="Rhomboid"/>
    <property type="match status" value="1"/>
</dbReference>
<dbReference type="Proteomes" id="UP001145742">
    <property type="component" value="Unassembled WGS sequence"/>
</dbReference>
<evidence type="ECO:0000256" key="10">
    <source>
        <dbReference type="SAM" id="Phobius"/>
    </source>
</evidence>
<evidence type="ECO:0000256" key="7">
    <source>
        <dbReference type="ARBA" id="ARBA00022989"/>
    </source>
</evidence>
<comment type="catalytic activity">
    <reaction evidence="1">
        <text>Cleaves type-1 transmembrane domains using a catalytic dyad composed of serine and histidine that are contributed by different transmembrane domains.</text>
        <dbReference type="EC" id="3.4.21.105"/>
    </reaction>
</comment>
<feature type="transmembrane region" description="Helical" evidence="10">
    <location>
        <begin position="212"/>
        <end position="233"/>
    </location>
</feature>
<evidence type="ECO:0000256" key="6">
    <source>
        <dbReference type="ARBA" id="ARBA00022801"/>
    </source>
</evidence>
<accession>A0ABQ9DM18</accession>
<feature type="transmembrane region" description="Helical" evidence="10">
    <location>
        <begin position="245"/>
        <end position="264"/>
    </location>
</feature>
<organism evidence="12 13">
    <name type="scientific">Willisornis vidua</name>
    <name type="common">Xingu scale-backed antbird</name>
    <dbReference type="NCBI Taxonomy" id="1566151"/>
    <lineage>
        <taxon>Eukaryota</taxon>
        <taxon>Metazoa</taxon>
        <taxon>Chordata</taxon>
        <taxon>Craniata</taxon>
        <taxon>Vertebrata</taxon>
        <taxon>Euteleostomi</taxon>
        <taxon>Archelosauria</taxon>
        <taxon>Archosauria</taxon>
        <taxon>Dinosauria</taxon>
        <taxon>Saurischia</taxon>
        <taxon>Theropoda</taxon>
        <taxon>Coelurosauria</taxon>
        <taxon>Aves</taxon>
        <taxon>Neognathae</taxon>
        <taxon>Neoaves</taxon>
        <taxon>Telluraves</taxon>
        <taxon>Australaves</taxon>
        <taxon>Passeriformes</taxon>
        <taxon>Thamnophilidae</taxon>
        <taxon>Willisornis</taxon>
    </lineage>
</organism>
<feature type="region of interest" description="Disordered" evidence="9">
    <location>
        <begin position="352"/>
        <end position="373"/>
    </location>
</feature>
<keyword evidence="6" id="KW-0378">Hydrolase</keyword>
<dbReference type="InterPro" id="IPR035952">
    <property type="entry name" value="Rhomboid-like_sf"/>
</dbReference>